<dbReference type="PANTHER" id="PTHR36437">
    <property type="entry name" value="GLYOXALASE/BLEOMYCIN RESISTANCE PROTEIN/DIOXYGENASE"/>
    <property type="match status" value="1"/>
</dbReference>
<reference evidence="2" key="1">
    <citation type="submission" date="2020-10" db="EMBL/GenBank/DDBJ databases">
        <title>Whole-genome sequence of Luteibacter sp. EIF3.</title>
        <authorList>
            <person name="Friedrich I."/>
            <person name="Hertel R."/>
            <person name="Daniel R."/>
        </authorList>
    </citation>
    <scope>NUCLEOTIDE SEQUENCE</scope>
    <source>
        <strain evidence="2">EIF3</strain>
    </source>
</reference>
<organism evidence="2 3">
    <name type="scientific">Luteibacter flocculans</name>
    <dbReference type="NCBI Taxonomy" id="2780091"/>
    <lineage>
        <taxon>Bacteria</taxon>
        <taxon>Pseudomonadati</taxon>
        <taxon>Pseudomonadota</taxon>
        <taxon>Gammaproteobacteria</taxon>
        <taxon>Lysobacterales</taxon>
        <taxon>Rhodanobacteraceae</taxon>
        <taxon>Luteibacter</taxon>
    </lineage>
</organism>
<dbReference type="InterPro" id="IPR004360">
    <property type="entry name" value="Glyas_Fos-R_dOase_dom"/>
</dbReference>
<evidence type="ECO:0000313" key="3">
    <source>
        <dbReference type="Proteomes" id="UP001056681"/>
    </source>
</evidence>
<dbReference type="Gene3D" id="3.10.180.10">
    <property type="entry name" value="2,3-Dihydroxybiphenyl 1,2-Dioxygenase, domain 1"/>
    <property type="match status" value="1"/>
</dbReference>
<dbReference type="PROSITE" id="PS51819">
    <property type="entry name" value="VOC"/>
    <property type="match status" value="1"/>
</dbReference>
<dbReference type="CDD" id="cd07263">
    <property type="entry name" value="VOC_like"/>
    <property type="match status" value="1"/>
</dbReference>
<protein>
    <submittedName>
        <fullName evidence="2">VOC family protein</fullName>
    </submittedName>
</protein>
<dbReference type="Pfam" id="PF00903">
    <property type="entry name" value="Glyoxalase"/>
    <property type="match status" value="1"/>
</dbReference>
<proteinExistence type="predicted"/>
<dbReference type="InterPro" id="IPR029068">
    <property type="entry name" value="Glyas_Bleomycin-R_OHBP_Dase"/>
</dbReference>
<gene>
    <name evidence="2" type="ORF">IM816_16605</name>
</gene>
<feature type="domain" description="VOC" evidence="1">
    <location>
        <begin position="3"/>
        <end position="127"/>
    </location>
</feature>
<dbReference type="Proteomes" id="UP001056681">
    <property type="component" value="Chromosome"/>
</dbReference>
<dbReference type="PANTHER" id="PTHR36437:SF2">
    <property type="entry name" value="GLYOXALASE_BLEOMYCIN RESISTANCE PROTEIN_DIOXYGENASE"/>
    <property type="match status" value="1"/>
</dbReference>
<evidence type="ECO:0000313" key="2">
    <source>
        <dbReference type="EMBL" id="URL58194.1"/>
    </source>
</evidence>
<evidence type="ECO:0000259" key="1">
    <source>
        <dbReference type="PROSITE" id="PS51819"/>
    </source>
</evidence>
<sequence length="135" mass="15057">MPSLGAITFLVHDYDEAIRFFVEALGFDLVEDSPQGGDKRWVTVAPHGSRGTCLLLARAVTDEQRAHVGKQGGGRVFLFLHTEDFAADRARMLAHGVRFREEPRHEPYGTVVVFEDLYGNAWDLIQPRDAAPAVH</sequence>
<keyword evidence="3" id="KW-1185">Reference proteome</keyword>
<accession>A0ABY4T5M6</accession>
<dbReference type="SUPFAM" id="SSF54593">
    <property type="entry name" value="Glyoxalase/Bleomycin resistance protein/Dihydroxybiphenyl dioxygenase"/>
    <property type="match status" value="1"/>
</dbReference>
<name>A0ABY4T5M6_9GAMM</name>
<dbReference type="EMBL" id="CP063231">
    <property type="protein sequence ID" value="URL58194.1"/>
    <property type="molecule type" value="Genomic_DNA"/>
</dbReference>
<dbReference type="InterPro" id="IPR037523">
    <property type="entry name" value="VOC_core"/>
</dbReference>
<dbReference type="RefSeq" id="WP_250338933.1">
    <property type="nucleotide sequence ID" value="NZ_CP063231.1"/>
</dbReference>